<dbReference type="PANTHER" id="PTHR28549">
    <property type="entry name" value="GLYCOPROTEIN INTEGRAL MEMBRANE PROTEIN 1"/>
    <property type="match status" value="1"/>
</dbReference>
<keyword evidence="2" id="KW-1185">Reference proteome</keyword>
<reference evidence="1 2" key="1">
    <citation type="journal article" date="2009" name="Science">
        <title>Genome sequence, comparative analysis, and population genetics of the domestic horse.</title>
        <authorList>
            <consortium name="Broad Institute Genome Sequencing Platform"/>
            <consortium name="Broad Institute Whole Genome Assembly Team"/>
            <person name="Wade C.M."/>
            <person name="Giulotto E."/>
            <person name="Sigurdsson S."/>
            <person name="Zoli M."/>
            <person name="Gnerre S."/>
            <person name="Imsland F."/>
            <person name="Lear T.L."/>
            <person name="Adelson D.L."/>
            <person name="Bailey E."/>
            <person name="Bellone R.R."/>
            <person name="Bloecker H."/>
            <person name="Distl O."/>
            <person name="Edgar R.C."/>
            <person name="Garber M."/>
            <person name="Leeb T."/>
            <person name="Mauceli E."/>
            <person name="MacLeod J.N."/>
            <person name="Penedo M.C.T."/>
            <person name="Raison J.M."/>
            <person name="Sharpe T."/>
            <person name="Vogel J."/>
            <person name="Andersson L."/>
            <person name="Antczak D.F."/>
            <person name="Biagi T."/>
            <person name="Binns M.M."/>
            <person name="Chowdhary B.P."/>
            <person name="Coleman S.J."/>
            <person name="Della Valle G."/>
            <person name="Fryc S."/>
            <person name="Guerin G."/>
            <person name="Hasegawa T."/>
            <person name="Hill E.W."/>
            <person name="Jurka J."/>
            <person name="Kiialainen A."/>
            <person name="Lindgren G."/>
            <person name="Liu J."/>
            <person name="Magnani E."/>
            <person name="Mickelson J.R."/>
            <person name="Murray J."/>
            <person name="Nergadze S.G."/>
            <person name="Onofrio R."/>
            <person name="Pedroni S."/>
            <person name="Piras M.F."/>
            <person name="Raudsepp T."/>
            <person name="Rocchi M."/>
            <person name="Roeed K.H."/>
            <person name="Ryder O.A."/>
            <person name="Searle S."/>
            <person name="Skow L."/>
            <person name="Swinburne J.E."/>
            <person name="Syvaenen A.C."/>
            <person name="Tozaki T."/>
            <person name="Valberg S.J."/>
            <person name="Vaudin M."/>
            <person name="White J.R."/>
            <person name="Zody M.C."/>
            <person name="Lander E.S."/>
            <person name="Lindblad-Toh K."/>
        </authorList>
    </citation>
    <scope>NUCLEOTIDE SEQUENCE [LARGE SCALE GENOMIC DNA]</scope>
    <source>
        <strain evidence="1 2">Thoroughbred</strain>
    </source>
</reference>
<evidence type="ECO:0000313" key="3">
    <source>
        <dbReference type="VGNC" id="VGNC:18341"/>
    </source>
</evidence>
<evidence type="ECO:0000313" key="2">
    <source>
        <dbReference type="Proteomes" id="UP000002281"/>
    </source>
</evidence>
<reference evidence="1" key="2">
    <citation type="submission" date="2025-08" db="UniProtKB">
        <authorList>
            <consortium name="Ensembl"/>
        </authorList>
    </citation>
    <scope>IDENTIFICATION</scope>
    <source>
        <strain evidence="1">Thoroughbred</strain>
    </source>
</reference>
<dbReference type="Proteomes" id="UP000002281">
    <property type="component" value="Chromosome 31"/>
</dbReference>
<gene>
    <name evidence="1 3" type="primary">GINM1</name>
</gene>
<reference evidence="1" key="3">
    <citation type="submission" date="2025-09" db="UniProtKB">
        <authorList>
            <consortium name="Ensembl"/>
        </authorList>
    </citation>
    <scope>IDENTIFICATION</scope>
    <source>
        <strain evidence="1">Thoroughbred</strain>
    </source>
</reference>
<dbReference type="InterPro" id="IPR042319">
    <property type="entry name" value="GINM1"/>
</dbReference>
<sequence>MTSGSSLQLIVIQEEVVEIDGKQAQQKDVTEIDILVKNQGVIRHTNYTLPLEESMLYSISRDNDVLFTLPNLSKKGDVSVDGEVQEGPVQVLEQRLPSVLHVFECHGGRKYRSSCGHNHLKGAFPSL</sequence>
<dbReference type="ExpressionAtlas" id="A0A3Q2HW56">
    <property type="expression patterns" value="baseline"/>
</dbReference>
<proteinExistence type="predicted"/>
<name>A0A3Q2HW56_HORSE</name>
<organism evidence="1 2">
    <name type="scientific">Equus caballus</name>
    <name type="common">Horse</name>
    <dbReference type="NCBI Taxonomy" id="9796"/>
    <lineage>
        <taxon>Eukaryota</taxon>
        <taxon>Metazoa</taxon>
        <taxon>Chordata</taxon>
        <taxon>Craniata</taxon>
        <taxon>Vertebrata</taxon>
        <taxon>Euteleostomi</taxon>
        <taxon>Mammalia</taxon>
        <taxon>Eutheria</taxon>
        <taxon>Laurasiatheria</taxon>
        <taxon>Perissodactyla</taxon>
        <taxon>Equidae</taxon>
        <taxon>Equus</taxon>
    </lineage>
</organism>
<dbReference type="InParanoid" id="A0A3Q2HW56"/>
<accession>A0A3Q2HW56</accession>
<dbReference type="PANTHER" id="PTHR28549:SF1">
    <property type="entry name" value="GLYCOPROTEIN INTEGRAL MEMBRANE PROTEIN 1"/>
    <property type="match status" value="1"/>
</dbReference>
<evidence type="ECO:0000313" key="1">
    <source>
        <dbReference type="Ensembl" id="ENSECAP00000038634.2"/>
    </source>
</evidence>
<dbReference type="Ensembl" id="ENSECAT00000054401.3">
    <property type="protein sequence ID" value="ENSECAP00000038634.2"/>
    <property type="gene ID" value="ENSECAG00000017120.4"/>
</dbReference>
<dbReference type="VGNC" id="VGNC:18341">
    <property type="gene designation" value="GINM1"/>
</dbReference>
<dbReference type="GeneTree" id="ENSGT00390000008373"/>
<dbReference type="PaxDb" id="9796-ENSECAP00000038634"/>
<dbReference type="Bgee" id="ENSECAG00000017120">
    <property type="expression patterns" value="Expressed in chorionic villus and 23 other cell types or tissues"/>
</dbReference>
<dbReference type="AlphaFoldDB" id="A0A3Q2HW56"/>
<dbReference type="STRING" id="9796.ENSECAP00000038634"/>
<protein>
    <submittedName>
        <fullName evidence="1">Glycosylated integral membrane protein 1</fullName>
    </submittedName>
</protein>